<dbReference type="Proteomes" id="UP000019197">
    <property type="component" value="Unassembled WGS sequence"/>
</dbReference>
<accession>W1IN30</accession>
<organism evidence="1 2">
    <name type="scientific">Xenorhabdus cabanillasii JM26</name>
    <dbReference type="NCBI Taxonomy" id="1427517"/>
    <lineage>
        <taxon>Bacteria</taxon>
        <taxon>Pseudomonadati</taxon>
        <taxon>Pseudomonadota</taxon>
        <taxon>Gammaproteobacteria</taxon>
        <taxon>Enterobacterales</taxon>
        <taxon>Morganellaceae</taxon>
        <taxon>Xenorhabdus</taxon>
    </lineage>
</organism>
<sequence>MGGGTLLNQDHALLYSAGDLYIGGRLNKDNQASGQAGTVKNYSVNIEARDNLLIDTAILENKDIHLKLTDKPVEVSRESRHEF</sequence>
<comment type="caution">
    <text evidence="1">The sequence shown here is derived from an EMBL/GenBank/DDBJ whole genome shotgun (WGS) entry which is preliminary data.</text>
</comment>
<dbReference type="EMBL" id="CBXE010000030">
    <property type="protein sequence ID" value="CDL79844.1"/>
    <property type="molecule type" value="Genomic_DNA"/>
</dbReference>
<evidence type="ECO:0000313" key="1">
    <source>
        <dbReference type="EMBL" id="CDL79844.1"/>
    </source>
</evidence>
<name>W1IN30_9GAMM</name>
<dbReference type="AlphaFoldDB" id="W1IN30"/>
<gene>
    <name evidence="1" type="ORF">XCR1_1250021</name>
</gene>
<protein>
    <submittedName>
        <fullName evidence="1">Uncharacterized protein</fullName>
    </submittedName>
</protein>
<proteinExistence type="predicted"/>
<reference evidence="1 2" key="1">
    <citation type="submission" date="2013-11" db="EMBL/GenBank/DDBJ databases">
        <title>Draft genome sequence and annotation of the entomopathogenic bacterium, Xenorhabdus cabanillasi strain JM26.</title>
        <authorList>
            <person name="Gualtieri M."/>
            <person name="Ogier J.C."/>
            <person name="Pages S."/>
            <person name="Givaudan A."/>
            <person name="Gaudriault S."/>
        </authorList>
    </citation>
    <scope>NUCLEOTIDE SEQUENCE [LARGE SCALE GENOMIC DNA]</scope>
    <source>
        <strain evidence="1 2">JM26</strain>
    </source>
</reference>
<evidence type="ECO:0000313" key="2">
    <source>
        <dbReference type="Proteomes" id="UP000019197"/>
    </source>
</evidence>